<organism evidence="3 4">
    <name type="scientific">Zophobas morio</name>
    <dbReference type="NCBI Taxonomy" id="2755281"/>
    <lineage>
        <taxon>Eukaryota</taxon>
        <taxon>Metazoa</taxon>
        <taxon>Ecdysozoa</taxon>
        <taxon>Arthropoda</taxon>
        <taxon>Hexapoda</taxon>
        <taxon>Insecta</taxon>
        <taxon>Pterygota</taxon>
        <taxon>Neoptera</taxon>
        <taxon>Endopterygota</taxon>
        <taxon>Coleoptera</taxon>
        <taxon>Polyphaga</taxon>
        <taxon>Cucujiformia</taxon>
        <taxon>Tenebrionidae</taxon>
        <taxon>Zophobas</taxon>
    </lineage>
</organism>
<dbReference type="Proteomes" id="UP001168821">
    <property type="component" value="Unassembled WGS sequence"/>
</dbReference>
<sequence length="343" mass="38470">MRRHKNLWLRKPESTSLARNMSFNRTNVDKFFENLERVHTKYNFTSDRIVNVDESGINTVLQMPKIVTTKGCKQVGQSVSAERREQVTFCGIIIANGNVVPPAYVFPRVRFKESFLTGAPERSIGIASPSGWMTTDGFKEIIKHIKNHMHVSKENPVLVLLDNHDTHASLDLILYCRENGLILLTFPPHTTHRLQPLDVSVFGPFKSRLRAAFNTLISKHPGKAITIYDVANLSAPAFNEAFNRQNILSGFLKTGCFPLNKNLFSDDDFVASEVTEIVTTEPAESTSCHPVEDNQFNEGQPSSSGENSSNLNQPKIKILSDVKLTPEHVRPYPKAIRKIATKG</sequence>
<proteinExistence type="predicted"/>
<dbReference type="EMBL" id="JALNTZ010000002">
    <property type="protein sequence ID" value="KAJ3663215.1"/>
    <property type="molecule type" value="Genomic_DNA"/>
</dbReference>
<evidence type="ECO:0000313" key="4">
    <source>
        <dbReference type="Proteomes" id="UP001168821"/>
    </source>
</evidence>
<reference evidence="3" key="1">
    <citation type="journal article" date="2023" name="G3 (Bethesda)">
        <title>Whole genome assemblies of Zophobas morio and Tenebrio molitor.</title>
        <authorList>
            <person name="Kaur S."/>
            <person name="Stinson S.A."/>
            <person name="diCenzo G.C."/>
        </authorList>
    </citation>
    <scope>NUCLEOTIDE SEQUENCE</scope>
    <source>
        <strain evidence="3">QUZm001</strain>
    </source>
</reference>
<dbReference type="Pfam" id="PF03184">
    <property type="entry name" value="DDE_1"/>
    <property type="match status" value="1"/>
</dbReference>
<protein>
    <recommendedName>
        <fullName evidence="2">DDE-1 domain-containing protein</fullName>
    </recommendedName>
</protein>
<evidence type="ECO:0000259" key="2">
    <source>
        <dbReference type="Pfam" id="PF03184"/>
    </source>
</evidence>
<name>A0AA38MM55_9CUCU</name>
<dbReference type="InterPro" id="IPR050863">
    <property type="entry name" value="CenT-Element_Derived"/>
</dbReference>
<dbReference type="GO" id="GO:0003677">
    <property type="term" value="F:DNA binding"/>
    <property type="evidence" value="ECO:0007669"/>
    <property type="project" value="TreeGrafter"/>
</dbReference>
<evidence type="ECO:0000313" key="3">
    <source>
        <dbReference type="EMBL" id="KAJ3663215.1"/>
    </source>
</evidence>
<dbReference type="GO" id="GO:0005634">
    <property type="term" value="C:nucleus"/>
    <property type="evidence" value="ECO:0007669"/>
    <property type="project" value="TreeGrafter"/>
</dbReference>
<dbReference type="InterPro" id="IPR036397">
    <property type="entry name" value="RNaseH_sf"/>
</dbReference>
<feature type="region of interest" description="Disordered" evidence="1">
    <location>
        <begin position="281"/>
        <end position="315"/>
    </location>
</feature>
<evidence type="ECO:0000256" key="1">
    <source>
        <dbReference type="SAM" id="MobiDB-lite"/>
    </source>
</evidence>
<dbReference type="Gene3D" id="3.30.420.10">
    <property type="entry name" value="Ribonuclease H-like superfamily/Ribonuclease H"/>
    <property type="match status" value="1"/>
</dbReference>
<comment type="caution">
    <text evidence="3">The sequence shown here is derived from an EMBL/GenBank/DDBJ whole genome shotgun (WGS) entry which is preliminary data.</text>
</comment>
<feature type="domain" description="DDE-1" evidence="2">
    <location>
        <begin position="129"/>
        <end position="249"/>
    </location>
</feature>
<dbReference type="InterPro" id="IPR004875">
    <property type="entry name" value="DDE_SF_endonuclease_dom"/>
</dbReference>
<keyword evidence="4" id="KW-1185">Reference proteome</keyword>
<feature type="compositionally biased region" description="Polar residues" evidence="1">
    <location>
        <begin position="282"/>
        <end position="313"/>
    </location>
</feature>
<gene>
    <name evidence="3" type="ORF">Zmor_007519</name>
</gene>
<accession>A0AA38MM55</accession>
<dbReference type="PANTHER" id="PTHR19303:SF74">
    <property type="entry name" value="POGO TRANSPOSABLE ELEMENT WITH KRAB DOMAIN"/>
    <property type="match status" value="1"/>
</dbReference>
<dbReference type="AlphaFoldDB" id="A0AA38MM55"/>
<dbReference type="PANTHER" id="PTHR19303">
    <property type="entry name" value="TRANSPOSON"/>
    <property type="match status" value="1"/>
</dbReference>